<dbReference type="OrthoDB" id="9816361at2"/>
<protein>
    <submittedName>
        <fullName evidence="7">TM2 domain-containing protein</fullName>
    </submittedName>
</protein>
<organism evidence="7 8">
    <name type="scientific">Pontibacter indicus</name>
    <dbReference type="NCBI Taxonomy" id="1317125"/>
    <lineage>
        <taxon>Bacteria</taxon>
        <taxon>Pseudomonadati</taxon>
        <taxon>Bacteroidota</taxon>
        <taxon>Cytophagia</taxon>
        <taxon>Cytophagales</taxon>
        <taxon>Hymenobacteraceae</taxon>
        <taxon>Pontibacter</taxon>
    </lineage>
</organism>
<dbReference type="InterPro" id="IPR007829">
    <property type="entry name" value="TM2"/>
</dbReference>
<evidence type="ECO:0000256" key="2">
    <source>
        <dbReference type="ARBA" id="ARBA00022692"/>
    </source>
</evidence>
<dbReference type="GO" id="GO:0016020">
    <property type="term" value="C:membrane"/>
    <property type="evidence" value="ECO:0007669"/>
    <property type="project" value="UniProtKB-SubCell"/>
</dbReference>
<evidence type="ECO:0000313" key="8">
    <source>
        <dbReference type="Proteomes" id="UP000187181"/>
    </source>
</evidence>
<dbReference type="PANTHER" id="PTHR21016:SF25">
    <property type="entry name" value="TM2 DOMAIN-CONTAINING PROTEIN DDB_G0277895-RELATED"/>
    <property type="match status" value="1"/>
</dbReference>
<evidence type="ECO:0000256" key="3">
    <source>
        <dbReference type="ARBA" id="ARBA00022989"/>
    </source>
</evidence>
<dbReference type="InterPro" id="IPR050932">
    <property type="entry name" value="TM2D1-3-like"/>
</dbReference>
<dbReference type="EMBL" id="FTPP01000002">
    <property type="protein sequence ID" value="SIT90893.1"/>
    <property type="molecule type" value="Genomic_DNA"/>
</dbReference>
<dbReference type="RefSeq" id="WP_076669162.1">
    <property type="nucleotide sequence ID" value="NZ_FTPP01000002.1"/>
</dbReference>
<evidence type="ECO:0000259" key="6">
    <source>
        <dbReference type="Pfam" id="PF05154"/>
    </source>
</evidence>
<keyword evidence="8" id="KW-1185">Reference proteome</keyword>
<gene>
    <name evidence="7" type="ORF">SAMN05444128_2407</name>
</gene>
<feature type="transmembrane region" description="Helical" evidence="5">
    <location>
        <begin position="73"/>
        <end position="94"/>
    </location>
</feature>
<evidence type="ECO:0000313" key="7">
    <source>
        <dbReference type="EMBL" id="SIT90893.1"/>
    </source>
</evidence>
<dbReference type="AlphaFoldDB" id="A0A1R3XJ14"/>
<evidence type="ECO:0000256" key="4">
    <source>
        <dbReference type="ARBA" id="ARBA00023136"/>
    </source>
</evidence>
<evidence type="ECO:0000256" key="1">
    <source>
        <dbReference type="ARBA" id="ARBA00004141"/>
    </source>
</evidence>
<proteinExistence type="predicted"/>
<evidence type="ECO:0000256" key="5">
    <source>
        <dbReference type="SAM" id="Phobius"/>
    </source>
</evidence>
<dbReference type="Pfam" id="PF05154">
    <property type="entry name" value="TM2"/>
    <property type="match status" value="1"/>
</dbReference>
<feature type="domain" description="TM2" evidence="6">
    <location>
        <begin position="49"/>
        <end position="92"/>
    </location>
</feature>
<sequence length="128" mass="14119">MANVFNLMPELEPDEMAYVQGLLNSMSDYEAQQFASVYRARRREPLLVLITAALGFFGVAGVHRFVLGHIGMGLLYIFTAGLCFIGTIVDIINYKRLAFEYNIKEAQRAHAVVMAQSGAYGSSGDYGV</sequence>
<comment type="subcellular location">
    <subcellularLocation>
        <location evidence="1">Membrane</location>
        <topology evidence="1">Multi-pass membrane protein</topology>
    </subcellularLocation>
</comment>
<keyword evidence="3 5" id="KW-1133">Transmembrane helix</keyword>
<name>A0A1R3XJ14_9BACT</name>
<feature type="transmembrane region" description="Helical" evidence="5">
    <location>
        <begin position="46"/>
        <end position="67"/>
    </location>
</feature>
<accession>A0A1R3XJ14</accession>
<reference evidence="8" key="1">
    <citation type="submission" date="2017-01" db="EMBL/GenBank/DDBJ databases">
        <authorList>
            <person name="Varghese N."/>
            <person name="Submissions S."/>
        </authorList>
    </citation>
    <scope>NUCLEOTIDE SEQUENCE [LARGE SCALE GENOMIC DNA]</scope>
    <source>
        <strain evidence="8">LP100</strain>
    </source>
</reference>
<keyword evidence="4 5" id="KW-0472">Membrane</keyword>
<dbReference type="PANTHER" id="PTHR21016">
    <property type="entry name" value="BETA-AMYLOID BINDING PROTEIN-RELATED"/>
    <property type="match status" value="1"/>
</dbReference>
<dbReference type="Proteomes" id="UP000187181">
    <property type="component" value="Unassembled WGS sequence"/>
</dbReference>
<keyword evidence="2 5" id="KW-0812">Transmembrane</keyword>
<dbReference type="STRING" id="1317125.SAMN05444128_2407"/>